<keyword evidence="4 9" id="KW-0067">ATP-binding</keyword>
<dbReference type="RefSeq" id="WP_163486196.1">
    <property type="nucleotide sequence ID" value="NZ_CP048739.1"/>
</dbReference>
<evidence type="ECO:0000313" key="9">
    <source>
        <dbReference type="EMBL" id="QIB74260.1"/>
    </source>
</evidence>
<dbReference type="Pfam" id="PF00005">
    <property type="entry name" value="ABC_tran"/>
    <property type="match status" value="1"/>
</dbReference>
<dbReference type="SUPFAM" id="SSF52540">
    <property type="entry name" value="P-loop containing nucleoside triphosphate hydrolases"/>
    <property type="match status" value="1"/>
</dbReference>
<dbReference type="InterPro" id="IPR012693">
    <property type="entry name" value="ABC_transpr_PhnC"/>
</dbReference>
<feature type="domain" description="ABC transporter" evidence="8">
    <location>
        <begin position="4"/>
        <end position="239"/>
    </location>
</feature>
<keyword evidence="1" id="KW-0813">Transport</keyword>
<dbReference type="GO" id="GO:0016020">
    <property type="term" value="C:membrane"/>
    <property type="evidence" value="ECO:0007669"/>
    <property type="project" value="InterPro"/>
</dbReference>
<keyword evidence="3" id="KW-0547">Nucleotide-binding</keyword>
<evidence type="ECO:0000313" key="10">
    <source>
        <dbReference type="Proteomes" id="UP000465846"/>
    </source>
</evidence>
<dbReference type="PROSITE" id="PS00211">
    <property type="entry name" value="ABC_TRANSPORTER_1"/>
    <property type="match status" value="1"/>
</dbReference>
<sequence length="273" mass="29600">MSTLHVRNLTKRYGDVTALDDVSFTVESTEFVVLLGQSGAGKSTLLRCINGLTDPTSGSVEVDGDELSGSRSDVAMVFQQHNLVEELSAFANALTGSLHRTGFLRSVLQRNSESDQLRALDALQTVGLLDEAEQRVARMSGGQQQRVGISRALVQNPKLMLADEPVASLDPASAERVMEYLKKASREYGIATVTSLHQVNIARYFGDRFIGLRDGQVVFDGSRSELTREVIDDLYGEVETIGMGVPPTAETAPVQSDAAPTTERENPTLGEIR</sequence>
<dbReference type="GO" id="GO:0015416">
    <property type="term" value="F:ABC-type phosphonate transporter activity"/>
    <property type="evidence" value="ECO:0007669"/>
    <property type="project" value="InterPro"/>
</dbReference>
<evidence type="ECO:0000256" key="5">
    <source>
        <dbReference type="ARBA" id="ARBA00022967"/>
    </source>
</evidence>
<dbReference type="InterPro" id="IPR027417">
    <property type="entry name" value="P-loop_NTPase"/>
</dbReference>
<keyword evidence="5" id="KW-1278">Translocase</keyword>
<dbReference type="InterPro" id="IPR017871">
    <property type="entry name" value="ABC_transporter-like_CS"/>
</dbReference>
<dbReference type="Proteomes" id="UP000465846">
    <property type="component" value="Chromosome"/>
</dbReference>
<evidence type="ECO:0000256" key="2">
    <source>
        <dbReference type="ARBA" id="ARBA00022475"/>
    </source>
</evidence>
<dbReference type="EMBL" id="CP048739">
    <property type="protein sequence ID" value="QIB74260.1"/>
    <property type="molecule type" value="Genomic_DNA"/>
</dbReference>
<dbReference type="GO" id="GO:0016887">
    <property type="term" value="F:ATP hydrolysis activity"/>
    <property type="evidence" value="ECO:0007669"/>
    <property type="project" value="InterPro"/>
</dbReference>
<dbReference type="PROSITE" id="PS50893">
    <property type="entry name" value="ABC_TRANSPORTER_2"/>
    <property type="match status" value="1"/>
</dbReference>
<dbReference type="InterPro" id="IPR003439">
    <property type="entry name" value="ABC_transporter-like_ATP-bd"/>
</dbReference>
<evidence type="ECO:0000256" key="6">
    <source>
        <dbReference type="ARBA" id="ARBA00023136"/>
    </source>
</evidence>
<dbReference type="GO" id="GO:0005524">
    <property type="term" value="F:ATP binding"/>
    <property type="evidence" value="ECO:0007669"/>
    <property type="project" value="UniProtKB-KW"/>
</dbReference>
<dbReference type="CDD" id="cd03256">
    <property type="entry name" value="ABC_PhnC_transporter"/>
    <property type="match status" value="1"/>
</dbReference>
<keyword evidence="6" id="KW-0472">Membrane</keyword>
<dbReference type="InterPro" id="IPR003593">
    <property type="entry name" value="AAA+_ATPase"/>
</dbReference>
<dbReference type="Gene3D" id="3.40.50.300">
    <property type="entry name" value="P-loop containing nucleotide triphosphate hydrolases"/>
    <property type="match status" value="1"/>
</dbReference>
<evidence type="ECO:0000256" key="1">
    <source>
        <dbReference type="ARBA" id="ARBA00022448"/>
    </source>
</evidence>
<protein>
    <submittedName>
        <fullName evidence="9">Phosphonate ABC transporter ATP-binding protein</fullName>
    </submittedName>
</protein>
<dbReference type="InterPro" id="IPR025662">
    <property type="entry name" value="Sigma_54_int_dom_ATP-bd_1"/>
</dbReference>
<accession>A0A6C0UGB0</accession>
<organism evidence="9 10">
    <name type="scientific">Halogeometricum borinquense</name>
    <dbReference type="NCBI Taxonomy" id="60847"/>
    <lineage>
        <taxon>Archaea</taxon>
        <taxon>Methanobacteriati</taxon>
        <taxon>Methanobacteriota</taxon>
        <taxon>Stenosarchaea group</taxon>
        <taxon>Halobacteria</taxon>
        <taxon>Halobacteriales</taxon>
        <taxon>Haloferacaceae</taxon>
        <taxon>Halogeometricum</taxon>
    </lineage>
</organism>
<reference evidence="9 10" key="1">
    <citation type="submission" date="2020-02" db="EMBL/GenBank/DDBJ databases">
        <title>Whole genome sequence of Halogeometricum borinquense strain wsp4.</title>
        <authorList>
            <person name="Verma D.K."/>
            <person name="Gopal K."/>
            <person name="Prasad E.S."/>
        </authorList>
    </citation>
    <scope>NUCLEOTIDE SEQUENCE [LARGE SCALE GENOMIC DNA]</scope>
    <source>
        <strain evidence="10">wsp4</strain>
    </source>
</reference>
<proteinExistence type="predicted"/>
<evidence type="ECO:0000256" key="3">
    <source>
        <dbReference type="ARBA" id="ARBA00022741"/>
    </source>
</evidence>
<dbReference type="AlphaFoldDB" id="A0A6C0UGB0"/>
<name>A0A6C0UGB0_9EURY</name>
<dbReference type="InterPro" id="IPR050086">
    <property type="entry name" value="MetN_ABC_transporter-like"/>
</dbReference>
<dbReference type="SMART" id="SM00382">
    <property type="entry name" value="AAA"/>
    <property type="match status" value="1"/>
</dbReference>
<feature type="region of interest" description="Disordered" evidence="7">
    <location>
        <begin position="243"/>
        <end position="273"/>
    </location>
</feature>
<feature type="compositionally biased region" description="Basic and acidic residues" evidence="7">
    <location>
        <begin position="262"/>
        <end position="273"/>
    </location>
</feature>
<dbReference type="NCBIfam" id="TIGR02315">
    <property type="entry name" value="ABC_phnC"/>
    <property type="match status" value="1"/>
</dbReference>
<keyword evidence="2" id="KW-1003">Cell membrane</keyword>
<gene>
    <name evidence="9" type="primary">phnC</name>
    <name evidence="9" type="ORF">G3I44_08135</name>
</gene>
<dbReference type="PANTHER" id="PTHR43166:SF6">
    <property type="entry name" value="PHOSPHONATES IMPORT ATP-BINDING PROTEIN PHNC"/>
    <property type="match status" value="1"/>
</dbReference>
<evidence type="ECO:0000256" key="4">
    <source>
        <dbReference type="ARBA" id="ARBA00022840"/>
    </source>
</evidence>
<evidence type="ECO:0000256" key="7">
    <source>
        <dbReference type="SAM" id="MobiDB-lite"/>
    </source>
</evidence>
<evidence type="ECO:0000259" key="8">
    <source>
        <dbReference type="PROSITE" id="PS50893"/>
    </source>
</evidence>
<dbReference type="GeneID" id="44079362"/>
<dbReference type="PANTHER" id="PTHR43166">
    <property type="entry name" value="AMINO ACID IMPORT ATP-BINDING PROTEIN"/>
    <property type="match status" value="1"/>
</dbReference>
<dbReference type="PROSITE" id="PS00675">
    <property type="entry name" value="SIGMA54_INTERACT_1"/>
    <property type="match status" value="1"/>
</dbReference>